<name>Q5DUY5_NYCOV</name>
<keyword evidence="1" id="KW-0472">Membrane</keyword>
<keyword evidence="2" id="KW-0377">Hydrogenosome</keyword>
<feature type="transmembrane region" description="Helical" evidence="1">
    <location>
        <begin position="6"/>
        <end position="22"/>
    </location>
</feature>
<reference evidence="2" key="1">
    <citation type="journal article" date="2005" name="Nature">
        <title>An anaerobic mitochondrion that produces hydrogen.</title>
        <authorList>
            <person name="Boxma B."/>
            <person name="de Graaf R.M."/>
            <person name="van der Staay G.W.M."/>
            <person name="van Alen T.A."/>
            <person name="Ricard G."/>
            <person name="Gabaldon T."/>
            <person name="van Hoek A.H.A.M."/>
            <person name="Moon-van der Staay S.Y."/>
            <person name="Koopman W.J.H."/>
            <person name="van Hellemond J.J."/>
            <person name="Tielens A.G.M."/>
            <person name="Friedrich T."/>
            <person name="Veenhuis M."/>
            <person name="Huynen M.A."/>
            <person name="Hackstein J.H.P."/>
        </authorList>
    </citation>
    <scope>NUCLEOTIDE SEQUENCE</scope>
</reference>
<feature type="transmembrane region" description="Helical" evidence="1">
    <location>
        <begin position="59"/>
        <end position="84"/>
    </location>
</feature>
<keyword evidence="1" id="KW-1133">Transmembrane helix</keyword>
<dbReference type="AlphaFoldDB" id="Q5DUY5"/>
<geneLocation type="hydrogenosome" evidence="2"/>
<organism evidence="2">
    <name type="scientific">Nyctotherus ovalis</name>
    <name type="common">Ciliate protozoan</name>
    <dbReference type="NCBI Taxonomy" id="70075"/>
    <lineage>
        <taxon>Eukaryota</taxon>
        <taxon>Sar</taxon>
        <taxon>Alveolata</taxon>
        <taxon>Ciliophora</taxon>
        <taxon>Intramacronucleata</taxon>
        <taxon>Armophorea</taxon>
        <taxon>Clevelandellida</taxon>
        <taxon>Nyctotheridae</taxon>
        <taxon>Nyctotherus</taxon>
    </lineage>
</organism>
<accession>Q5DUY5</accession>
<proteinExistence type="predicted"/>
<feature type="transmembrane region" description="Helical" evidence="1">
    <location>
        <begin position="34"/>
        <end position="53"/>
    </location>
</feature>
<dbReference type="EMBL" id="AJ871267">
    <property type="protein sequence ID" value="CAI38853.1"/>
    <property type="molecule type" value="Genomic_DNA"/>
</dbReference>
<evidence type="ECO:0000313" key="2">
    <source>
        <dbReference type="EMBL" id="CAI38853.1"/>
    </source>
</evidence>
<keyword evidence="1" id="KW-0812">Transmembrane</keyword>
<gene>
    <name evidence="2" type="primary">nad4L</name>
</gene>
<sequence>MISSLNIIELLTFILILQLVLYQQNANNGLNLLLLSEGCWLTLYALYVIGAFINNLITLGAVGLFLIIFAAVDCSIWLIFLVYIQRAGVDNTVHATSIMTRFLYRTNRLLRSNRFIR</sequence>
<protein>
    <submittedName>
        <fullName evidence="2">NADH dehydrogenase subunit 4 L</fullName>
    </submittedName>
</protein>
<evidence type="ECO:0000256" key="1">
    <source>
        <dbReference type="SAM" id="Phobius"/>
    </source>
</evidence>